<name>A0ABZ2L3L7_9BACT</name>
<protein>
    <submittedName>
        <fullName evidence="2">Phosphopantetheine-binding protein</fullName>
    </submittedName>
</protein>
<dbReference type="PROSITE" id="PS50075">
    <property type="entry name" value="CARRIER"/>
    <property type="match status" value="1"/>
</dbReference>
<dbReference type="InterPro" id="IPR009081">
    <property type="entry name" value="PP-bd_ACP"/>
</dbReference>
<evidence type="ECO:0000313" key="3">
    <source>
        <dbReference type="Proteomes" id="UP001374803"/>
    </source>
</evidence>
<feature type="domain" description="Carrier" evidence="1">
    <location>
        <begin position="1"/>
        <end position="79"/>
    </location>
</feature>
<accession>A0ABZ2L3L7</accession>
<evidence type="ECO:0000313" key="2">
    <source>
        <dbReference type="EMBL" id="WXB04573.1"/>
    </source>
</evidence>
<keyword evidence="3" id="KW-1185">Reference proteome</keyword>
<sequence>MSREEIFSLLQDCILSIVPDVSREQIVPDRSLKQLGVDSIDRSDIATALTEKLGIPISSLEIGKPRDLGTLVEILEGEVLEGLL</sequence>
<dbReference type="SUPFAM" id="SSF47336">
    <property type="entry name" value="ACP-like"/>
    <property type="match status" value="1"/>
</dbReference>
<evidence type="ECO:0000259" key="1">
    <source>
        <dbReference type="PROSITE" id="PS50075"/>
    </source>
</evidence>
<gene>
    <name evidence="2" type="ORF">LVJ94_47735</name>
</gene>
<dbReference type="EMBL" id="CP089983">
    <property type="protein sequence ID" value="WXB04573.1"/>
    <property type="molecule type" value="Genomic_DNA"/>
</dbReference>
<reference evidence="2" key="1">
    <citation type="submission" date="2021-12" db="EMBL/GenBank/DDBJ databases">
        <title>Discovery of the Pendulisporaceae a myxobacterial family with distinct sporulation behavior and unique specialized metabolism.</title>
        <authorList>
            <person name="Garcia R."/>
            <person name="Popoff A."/>
            <person name="Bader C.D."/>
            <person name="Loehr J."/>
            <person name="Walesch S."/>
            <person name="Walt C."/>
            <person name="Boldt J."/>
            <person name="Bunk B."/>
            <person name="Haeckl F.J.F.P.J."/>
            <person name="Gunesch A.P."/>
            <person name="Birkelbach J."/>
            <person name="Nuebel U."/>
            <person name="Pietschmann T."/>
            <person name="Bach T."/>
            <person name="Mueller R."/>
        </authorList>
    </citation>
    <scope>NUCLEOTIDE SEQUENCE</scope>
    <source>
        <strain evidence="2">MSr11367</strain>
    </source>
</reference>
<dbReference type="Gene3D" id="1.10.1200.10">
    <property type="entry name" value="ACP-like"/>
    <property type="match status" value="1"/>
</dbReference>
<dbReference type="InterPro" id="IPR036736">
    <property type="entry name" value="ACP-like_sf"/>
</dbReference>
<dbReference type="Proteomes" id="UP001374803">
    <property type="component" value="Chromosome"/>
</dbReference>
<organism evidence="2 3">
    <name type="scientific">Pendulispora rubella</name>
    <dbReference type="NCBI Taxonomy" id="2741070"/>
    <lineage>
        <taxon>Bacteria</taxon>
        <taxon>Pseudomonadati</taxon>
        <taxon>Myxococcota</taxon>
        <taxon>Myxococcia</taxon>
        <taxon>Myxococcales</taxon>
        <taxon>Sorangiineae</taxon>
        <taxon>Pendulisporaceae</taxon>
        <taxon>Pendulispora</taxon>
    </lineage>
</organism>
<dbReference type="RefSeq" id="WP_394834217.1">
    <property type="nucleotide sequence ID" value="NZ_CP089929.1"/>
</dbReference>
<proteinExistence type="predicted"/>
<dbReference type="Pfam" id="PF00550">
    <property type="entry name" value="PP-binding"/>
    <property type="match status" value="1"/>
</dbReference>